<feature type="domain" description="HTH iclR-type" evidence="4">
    <location>
        <begin position="5"/>
        <end position="66"/>
    </location>
</feature>
<dbReference type="InterPro" id="IPR036390">
    <property type="entry name" value="WH_DNA-bd_sf"/>
</dbReference>
<name>A0ABP3ETA3_9ACTN</name>
<dbReference type="InterPro" id="IPR011991">
    <property type="entry name" value="ArsR-like_HTH"/>
</dbReference>
<dbReference type="Proteomes" id="UP001500967">
    <property type="component" value="Unassembled WGS sequence"/>
</dbReference>
<evidence type="ECO:0000256" key="1">
    <source>
        <dbReference type="ARBA" id="ARBA00023015"/>
    </source>
</evidence>
<dbReference type="EMBL" id="BAAAGX010000033">
    <property type="protein sequence ID" value="GAA0274735.1"/>
    <property type="molecule type" value="Genomic_DNA"/>
</dbReference>
<evidence type="ECO:0000259" key="4">
    <source>
        <dbReference type="PROSITE" id="PS51077"/>
    </source>
</evidence>
<dbReference type="Pfam" id="PF01614">
    <property type="entry name" value="IclR_C"/>
    <property type="match status" value="1"/>
</dbReference>
<keyword evidence="7" id="KW-1185">Reference proteome</keyword>
<dbReference type="PROSITE" id="PS51077">
    <property type="entry name" value="HTH_ICLR"/>
    <property type="match status" value="1"/>
</dbReference>
<dbReference type="PANTHER" id="PTHR30136:SF35">
    <property type="entry name" value="HTH-TYPE TRANSCRIPTIONAL REGULATOR RV1719"/>
    <property type="match status" value="1"/>
</dbReference>
<protein>
    <submittedName>
        <fullName evidence="6">IclR family transcriptional regulator</fullName>
    </submittedName>
</protein>
<dbReference type="InterPro" id="IPR050707">
    <property type="entry name" value="HTH_MetabolicPath_Reg"/>
</dbReference>
<feature type="domain" description="IclR-ED" evidence="5">
    <location>
        <begin position="67"/>
        <end position="235"/>
    </location>
</feature>
<accession>A0ABP3ETA3</accession>
<dbReference type="SUPFAM" id="SSF46785">
    <property type="entry name" value="Winged helix' DNA-binding domain"/>
    <property type="match status" value="1"/>
</dbReference>
<dbReference type="RefSeq" id="WP_344653513.1">
    <property type="nucleotide sequence ID" value="NZ_BAAAGX010000033.1"/>
</dbReference>
<evidence type="ECO:0000256" key="3">
    <source>
        <dbReference type="ARBA" id="ARBA00023163"/>
    </source>
</evidence>
<dbReference type="CDD" id="cd00090">
    <property type="entry name" value="HTH_ARSR"/>
    <property type="match status" value="1"/>
</dbReference>
<dbReference type="InterPro" id="IPR005471">
    <property type="entry name" value="Tscrpt_reg_IclR_N"/>
</dbReference>
<dbReference type="SMART" id="SM00346">
    <property type="entry name" value="HTH_ICLR"/>
    <property type="match status" value="1"/>
</dbReference>
<evidence type="ECO:0000313" key="7">
    <source>
        <dbReference type="Proteomes" id="UP001500967"/>
    </source>
</evidence>
<comment type="caution">
    <text evidence="6">The sequence shown here is derived from an EMBL/GenBank/DDBJ whole genome shotgun (WGS) entry which is preliminary data.</text>
</comment>
<reference evidence="7" key="1">
    <citation type="journal article" date="2019" name="Int. J. Syst. Evol. Microbiol.">
        <title>The Global Catalogue of Microorganisms (GCM) 10K type strain sequencing project: providing services to taxonomists for standard genome sequencing and annotation.</title>
        <authorList>
            <consortium name="The Broad Institute Genomics Platform"/>
            <consortium name="The Broad Institute Genome Sequencing Center for Infectious Disease"/>
            <person name="Wu L."/>
            <person name="Ma J."/>
        </authorList>
    </citation>
    <scope>NUCLEOTIDE SEQUENCE [LARGE SCALE GENOMIC DNA]</scope>
    <source>
        <strain evidence="7">JCM 10425</strain>
    </source>
</reference>
<gene>
    <name evidence="6" type="ORF">GCM10009539_73110</name>
</gene>
<evidence type="ECO:0000256" key="2">
    <source>
        <dbReference type="ARBA" id="ARBA00023125"/>
    </source>
</evidence>
<evidence type="ECO:0000259" key="5">
    <source>
        <dbReference type="PROSITE" id="PS51078"/>
    </source>
</evidence>
<dbReference type="SUPFAM" id="SSF55781">
    <property type="entry name" value="GAF domain-like"/>
    <property type="match status" value="1"/>
</dbReference>
<keyword evidence="1" id="KW-0805">Transcription regulation</keyword>
<sequence length="242" mass="25773">MTPAPGALDRGLGILRLVAQHRRMPVAGIADALGLSRATAYRLVERLRDEGWLISEGHGGPVRLGPTAAQLAAAALESVDLREVAIPVLRELVEATGETANLAVPNGTEMVFVAREQPRRTVSVVVYSGSGRPFHTTSLGRAYLMALPRPRLDDFGLPPDLEDKLNSMRARGWSEDRREYDPSSCCCGAPIRDHTGEPVAALSVAGVAERMDPVLDEVGPQVRDAAARISASLGYLPPPSAG</sequence>
<proteinExistence type="predicted"/>
<keyword evidence="2" id="KW-0238">DNA-binding</keyword>
<dbReference type="Pfam" id="PF09339">
    <property type="entry name" value="HTH_IclR"/>
    <property type="match status" value="1"/>
</dbReference>
<dbReference type="InterPro" id="IPR029016">
    <property type="entry name" value="GAF-like_dom_sf"/>
</dbReference>
<dbReference type="Gene3D" id="3.30.450.40">
    <property type="match status" value="1"/>
</dbReference>
<dbReference type="InterPro" id="IPR036388">
    <property type="entry name" value="WH-like_DNA-bd_sf"/>
</dbReference>
<evidence type="ECO:0000313" key="6">
    <source>
        <dbReference type="EMBL" id="GAA0274735.1"/>
    </source>
</evidence>
<keyword evidence="3" id="KW-0804">Transcription</keyword>
<dbReference type="InterPro" id="IPR014757">
    <property type="entry name" value="Tscrpt_reg_IclR_C"/>
</dbReference>
<dbReference type="Gene3D" id="1.10.10.10">
    <property type="entry name" value="Winged helix-like DNA-binding domain superfamily/Winged helix DNA-binding domain"/>
    <property type="match status" value="1"/>
</dbReference>
<organism evidence="6 7">
    <name type="scientific">Cryptosporangium japonicum</name>
    <dbReference type="NCBI Taxonomy" id="80872"/>
    <lineage>
        <taxon>Bacteria</taxon>
        <taxon>Bacillati</taxon>
        <taxon>Actinomycetota</taxon>
        <taxon>Actinomycetes</taxon>
        <taxon>Cryptosporangiales</taxon>
        <taxon>Cryptosporangiaceae</taxon>
        <taxon>Cryptosporangium</taxon>
    </lineage>
</organism>
<dbReference type="PANTHER" id="PTHR30136">
    <property type="entry name" value="HELIX-TURN-HELIX TRANSCRIPTIONAL REGULATOR, ICLR FAMILY"/>
    <property type="match status" value="1"/>
</dbReference>
<dbReference type="PROSITE" id="PS51078">
    <property type="entry name" value="ICLR_ED"/>
    <property type="match status" value="1"/>
</dbReference>